<evidence type="ECO:0000256" key="2">
    <source>
        <dbReference type="ARBA" id="ARBA00004370"/>
    </source>
</evidence>
<keyword evidence="9" id="KW-0902">Two-component regulatory system</keyword>
<keyword evidence="5" id="KW-0808">Transferase</keyword>
<dbReference type="InterPro" id="IPR036890">
    <property type="entry name" value="HATPase_C_sf"/>
</dbReference>
<dbReference type="PRINTS" id="PR00344">
    <property type="entry name" value="BCTRLSENSOR"/>
</dbReference>
<organism evidence="13 14">
    <name type="scientific">Jannaschia pohangensis</name>
    <dbReference type="NCBI Taxonomy" id="390807"/>
    <lineage>
        <taxon>Bacteria</taxon>
        <taxon>Pseudomonadati</taxon>
        <taxon>Pseudomonadota</taxon>
        <taxon>Alphaproteobacteria</taxon>
        <taxon>Rhodobacterales</taxon>
        <taxon>Roseobacteraceae</taxon>
        <taxon>Jannaschia</taxon>
    </lineage>
</organism>
<keyword evidence="7 13" id="KW-0418">Kinase</keyword>
<keyword evidence="14" id="KW-1185">Reference proteome</keyword>
<dbReference type="EMBL" id="FORA01000001">
    <property type="protein sequence ID" value="SFI55228.1"/>
    <property type="molecule type" value="Genomic_DNA"/>
</dbReference>
<dbReference type="PROSITE" id="PS50109">
    <property type="entry name" value="HIS_KIN"/>
    <property type="match status" value="1"/>
</dbReference>
<proteinExistence type="predicted"/>
<keyword evidence="6" id="KW-0812">Transmembrane</keyword>
<feature type="domain" description="Histidine kinase" evidence="11">
    <location>
        <begin position="239"/>
        <end position="446"/>
    </location>
</feature>
<evidence type="ECO:0000256" key="3">
    <source>
        <dbReference type="ARBA" id="ARBA00012438"/>
    </source>
</evidence>
<dbReference type="PANTHER" id="PTHR45436">
    <property type="entry name" value="SENSOR HISTIDINE KINASE YKOH"/>
    <property type="match status" value="1"/>
</dbReference>
<dbReference type="AlphaFoldDB" id="A0A1I3J5I2"/>
<dbReference type="GO" id="GO:0005886">
    <property type="term" value="C:plasma membrane"/>
    <property type="evidence" value="ECO:0007669"/>
    <property type="project" value="TreeGrafter"/>
</dbReference>
<evidence type="ECO:0000313" key="13">
    <source>
        <dbReference type="EMBL" id="SFI55228.1"/>
    </source>
</evidence>
<dbReference type="InterPro" id="IPR013727">
    <property type="entry name" value="2CSK_N"/>
</dbReference>
<keyword evidence="8" id="KW-1133">Transmembrane helix</keyword>
<evidence type="ECO:0000256" key="9">
    <source>
        <dbReference type="ARBA" id="ARBA00023012"/>
    </source>
</evidence>
<keyword evidence="10" id="KW-0472">Membrane</keyword>
<evidence type="ECO:0000256" key="1">
    <source>
        <dbReference type="ARBA" id="ARBA00000085"/>
    </source>
</evidence>
<dbReference type="SUPFAM" id="SSF47384">
    <property type="entry name" value="Homodimeric domain of signal transducing histidine kinase"/>
    <property type="match status" value="1"/>
</dbReference>
<evidence type="ECO:0000256" key="7">
    <source>
        <dbReference type="ARBA" id="ARBA00022777"/>
    </source>
</evidence>
<dbReference type="SMART" id="SM00388">
    <property type="entry name" value="HisKA"/>
    <property type="match status" value="1"/>
</dbReference>
<keyword evidence="4" id="KW-0597">Phosphoprotein</keyword>
<gene>
    <name evidence="13" type="ORF">SAMN04488095_1206</name>
</gene>
<dbReference type="PANTHER" id="PTHR45436:SF1">
    <property type="entry name" value="SENSOR PROTEIN QSEC"/>
    <property type="match status" value="1"/>
</dbReference>
<dbReference type="CDD" id="cd00082">
    <property type="entry name" value="HisKA"/>
    <property type="match status" value="1"/>
</dbReference>
<dbReference type="CDD" id="cd00075">
    <property type="entry name" value="HATPase"/>
    <property type="match status" value="1"/>
</dbReference>
<dbReference type="PROSITE" id="PS50885">
    <property type="entry name" value="HAMP"/>
    <property type="match status" value="1"/>
</dbReference>
<dbReference type="Proteomes" id="UP000199110">
    <property type="component" value="Unassembled WGS sequence"/>
</dbReference>
<name>A0A1I3J5I2_9RHOB</name>
<evidence type="ECO:0000256" key="8">
    <source>
        <dbReference type="ARBA" id="ARBA00022989"/>
    </source>
</evidence>
<dbReference type="Gene3D" id="1.10.287.130">
    <property type="match status" value="1"/>
</dbReference>
<dbReference type="InterPro" id="IPR036097">
    <property type="entry name" value="HisK_dim/P_sf"/>
</dbReference>
<dbReference type="InterPro" id="IPR050428">
    <property type="entry name" value="TCS_sensor_his_kinase"/>
</dbReference>
<dbReference type="SUPFAM" id="SSF55874">
    <property type="entry name" value="ATPase domain of HSP90 chaperone/DNA topoisomerase II/histidine kinase"/>
    <property type="match status" value="1"/>
</dbReference>
<evidence type="ECO:0000256" key="5">
    <source>
        <dbReference type="ARBA" id="ARBA00022679"/>
    </source>
</evidence>
<dbReference type="InterPro" id="IPR003594">
    <property type="entry name" value="HATPase_dom"/>
</dbReference>
<evidence type="ECO:0000259" key="12">
    <source>
        <dbReference type="PROSITE" id="PS50885"/>
    </source>
</evidence>
<dbReference type="InterPro" id="IPR003660">
    <property type="entry name" value="HAMP_dom"/>
</dbReference>
<dbReference type="EC" id="2.7.13.3" evidence="3"/>
<accession>A0A1I3J5I2</accession>
<dbReference type="STRING" id="390807.SAMN04488095_1206"/>
<dbReference type="InterPro" id="IPR004358">
    <property type="entry name" value="Sig_transdc_His_kin-like_C"/>
</dbReference>
<dbReference type="InterPro" id="IPR005467">
    <property type="entry name" value="His_kinase_dom"/>
</dbReference>
<comment type="subcellular location">
    <subcellularLocation>
        <location evidence="2">Membrane</location>
    </subcellularLocation>
</comment>
<evidence type="ECO:0000256" key="4">
    <source>
        <dbReference type="ARBA" id="ARBA00022553"/>
    </source>
</evidence>
<evidence type="ECO:0000259" key="11">
    <source>
        <dbReference type="PROSITE" id="PS50109"/>
    </source>
</evidence>
<comment type="catalytic activity">
    <reaction evidence="1">
        <text>ATP + protein L-histidine = ADP + protein N-phospho-L-histidine.</text>
        <dbReference type="EC" id="2.7.13.3"/>
    </reaction>
</comment>
<dbReference type="Pfam" id="PF02518">
    <property type="entry name" value="HATPase_c"/>
    <property type="match status" value="1"/>
</dbReference>
<evidence type="ECO:0000256" key="6">
    <source>
        <dbReference type="ARBA" id="ARBA00022692"/>
    </source>
</evidence>
<dbReference type="Gene3D" id="3.30.565.10">
    <property type="entry name" value="Histidine kinase-like ATPase, C-terminal domain"/>
    <property type="match status" value="1"/>
</dbReference>
<reference evidence="13 14" key="1">
    <citation type="submission" date="2016-10" db="EMBL/GenBank/DDBJ databases">
        <authorList>
            <person name="de Groot N.N."/>
        </authorList>
    </citation>
    <scope>NUCLEOTIDE SEQUENCE [LARGE SCALE GENOMIC DNA]</scope>
    <source>
        <strain evidence="13 14">DSM 19073</strain>
    </source>
</reference>
<evidence type="ECO:0000313" key="14">
    <source>
        <dbReference type="Proteomes" id="UP000199110"/>
    </source>
</evidence>
<sequence>MSIRRRLTLLLLAGAAALSLIGWLLVRDVVERAAQETQDGILGAATRAVADEMRGGVEGVEIDIPFMAFSILGAAGEDRIFYRVTVGGETVTGYGDLPLPDDAATLAPRFLSTPFRGEAVRVAVIDRTLLAGGRSVPVRVALAQGNRSRDALAARLSNRAAVVGFGFFLMAAALAVLTARSVTRPVRHLADSVARRGPDDLRPVDRPVPTELAPLVAALNGFMARLDAGADRTETFIAEAAHHIRTPLSALRARAEIALRGADEATRAHLRDILRLTDGTARTAGQLLDHAAVVHRSDQRGGSAEIDLARLADDVVRAARPLAELRDIRLTLDVPGPVILHGDRVPLEAALRNLIDNAVKYSPDESEVHVTLRPGATLTVEDRGRGLSDPPEALMRRFARGANAGDVLGTGLGLSIVETAAAALGGTLTLTPRDGGGTCATLSLPS</sequence>
<dbReference type="Pfam" id="PF08521">
    <property type="entry name" value="2CSK_N"/>
    <property type="match status" value="1"/>
</dbReference>
<feature type="domain" description="HAMP" evidence="12">
    <location>
        <begin position="180"/>
        <end position="231"/>
    </location>
</feature>
<dbReference type="SMART" id="SM00387">
    <property type="entry name" value="HATPase_c"/>
    <property type="match status" value="1"/>
</dbReference>
<evidence type="ECO:0000256" key="10">
    <source>
        <dbReference type="ARBA" id="ARBA00023136"/>
    </source>
</evidence>
<dbReference type="Gene3D" id="6.10.340.10">
    <property type="match status" value="1"/>
</dbReference>
<dbReference type="GO" id="GO:0000155">
    <property type="term" value="F:phosphorelay sensor kinase activity"/>
    <property type="evidence" value="ECO:0007669"/>
    <property type="project" value="InterPro"/>
</dbReference>
<dbReference type="Pfam" id="PF00512">
    <property type="entry name" value="HisKA"/>
    <property type="match status" value="1"/>
</dbReference>
<dbReference type="InterPro" id="IPR003661">
    <property type="entry name" value="HisK_dim/P_dom"/>
</dbReference>
<protein>
    <recommendedName>
        <fullName evidence="3">histidine kinase</fullName>
        <ecNumber evidence="3">2.7.13.3</ecNumber>
    </recommendedName>
</protein>